<feature type="domain" description="Plastocyanin-like" evidence="2">
    <location>
        <begin position="350"/>
        <end position="455"/>
    </location>
</feature>
<dbReference type="InterPro" id="IPR001117">
    <property type="entry name" value="Cu-oxidase_2nd"/>
</dbReference>
<protein>
    <submittedName>
        <fullName evidence="4">Multicopper oxidase with three cupredoxin domains (Includes cell division protein FtsP and spore coat protein CotA)</fullName>
    </submittedName>
</protein>
<evidence type="ECO:0000259" key="2">
    <source>
        <dbReference type="Pfam" id="PF07731"/>
    </source>
</evidence>
<name>A0A1H5TLK1_9BACT</name>
<dbReference type="InterPro" id="IPR006311">
    <property type="entry name" value="TAT_signal"/>
</dbReference>
<dbReference type="InterPro" id="IPR008972">
    <property type="entry name" value="Cupredoxin"/>
</dbReference>
<dbReference type="EMBL" id="FNVA01000001">
    <property type="protein sequence ID" value="SEF63644.1"/>
    <property type="molecule type" value="Genomic_DNA"/>
</dbReference>
<dbReference type="GO" id="GO:0005507">
    <property type="term" value="F:copper ion binding"/>
    <property type="evidence" value="ECO:0007669"/>
    <property type="project" value="InterPro"/>
</dbReference>
<dbReference type="Pfam" id="PF07731">
    <property type="entry name" value="Cu-oxidase_2"/>
    <property type="match status" value="1"/>
</dbReference>
<dbReference type="PANTHER" id="PTHR11709">
    <property type="entry name" value="MULTI-COPPER OXIDASE"/>
    <property type="match status" value="1"/>
</dbReference>
<keyword evidence="4" id="KW-0167">Capsid protein</keyword>
<dbReference type="Pfam" id="PF07732">
    <property type="entry name" value="Cu-oxidase_3"/>
    <property type="match status" value="1"/>
</dbReference>
<keyword evidence="4" id="KW-0946">Virion</keyword>
<dbReference type="InterPro" id="IPR011707">
    <property type="entry name" value="Cu-oxidase-like_N"/>
</dbReference>
<evidence type="ECO:0000259" key="3">
    <source>
        <dbReference type="Pfam" id="PF07732"/>
    </source>
</evidence>
<reference evidence="4 5" key="1">
    <citation type="submission" date="2016-10" db="EMBL/GenBank/DDBJ databases">
        <authorList>
            <person name="de Groot N.N."/>
        </authorList>
    </citation>
    <scope>NUCLEOTIDE SEQUENCE [LARGE SCALE GENOMIC DNA]</scope>
    <source>
        <strain evidence="4 5">DSM 22489</strain>
    </source>
</reference>
<dbReference type="InterPro" id="IPR011706">
    <property type="entry name" value="Cu-oxidase_C"/>
</dbReference>
<keyword evidence="5" id="KW-1185">Reference proteome</keyword>
<dbReference type="Pfam" id="PF00394">
    <property type="entry name" value="Cu-oxidase"/>
    <property type="match status" value="1"/>
</dbReference>
<dbReference type="Gene3D" id="2.60.40.420">
    <property type="entry name" value="Cupredoxins - blue copper proteins"/>
    <property type="match status" value="3"/>
</dbReference>
<keyword evidence="4" id="KW-0132">Cell division</keyword>
<gene>
    <name evidence="4" type="ORF">SAMN05421819_0659</name>
</gene>
<dbReference type="RefSeq" id="WP_235011316.1">
    <property type="nucleotide sequence ID" value="NZ_FNVA01000001.1"/>
</dbReference>
<feature type="domain" description="Plastocyanin-like" evidence="3">
    <location>
        <begin position="39"/>
        <end position="153"/>
    </location>
</feature>
<evidence type="ECO:0000313" key="4">
    <source>
        <dbReference type="EMBL" id="SEF63644.1"/>
    </source>
</evidence>
<feature type="domain" description="Plastocyanin-like" evidence="1">
    <location>
        <begin position="183"/>
        <end position="277"/>
    </location>
</feature>
<dbReference type="PROSITE" id="PS51318">
    <property type="entry name" value="TAT"/>
    <property type="match status" value="1"/>
</dbReference>
<dbReference type="GO" id="GO:0051301">
    <property type="term" value="P:cell division"/>
    <property type="evidence" value="ECO:0007669"/>
    <property type="project" value="UniProtKB-KW"/>
</dbReference>
<dbReference type="AlphaFoldDB" id="A0A1H5TLK1"/>
<keyword evidence="4" id="KW-0131">Cell cycle</keyword>
<accession>A0A1H5TLK1</accession>
<dbReference type="Proteomes" id="UP000236728">
    <property type="component" value="Unassembled WGS sequence"/>
</dbReference>
<evidence type="ECO:0000259" key="1">
    <source>
        <dbReference type="Pfam" id="PF00394"/>
    </source>
</evidence>
<dbReference type="SUPFAM" id="SSF49503">
    <property type="entry name" value="Cupredoxins"/>
    <property type="match status" value="3"/>
</dbReference>
<dbReference type="GO" id="GO:0016491">
    <property type="term" value="F:oxidoreductase activity"/>
    <property type="evidence" value="ECO:0007669"/>
    <property type="project" value="InterPro"/>
</dbReference>
<evidence type="ECO:0000313" key="5">
    <source>
        <dbReference type="Proteomes" id="UP000236728"/>
    </source>
</evidence>
<dbReference type="InterPro" id="IPR045087">
    <property type="entry name" value="Cu-oxidase_fam"/>
</dbReference>
<proteinExistence type="predicted"/>
<organism evidence="4 5">
    <name type="scientific">Bryocella elongata</name>
    <dbReference type="NCBI Taxonomy" id="863522"/>
    <lineage>
        <taxon>Bacteria</taxon>
        <taxon>Pseudomonadati</taxon>
        <taxon>Acidobacteriota</taxon>
        <taxon>Terriglobia</taxon>
        <taxon>Terriglobales</taxon>
        <taxon>Acidobacteriaceae</taxon>
        <taxon>Bryocella</taxon>
    </lineage>
</organism>
<sequence>MTRRSLVRSGLAGAAIAGLAPLPLLGATADLTLEIAPFTAEPTPKHRYKTLAYNGQVPGPLLRMRAGQATTVEVRNRSSREEVVHWHGLFLPSEIDGAMEEGTPMLAPGESRQYTFRPDPAGFRWYHTHTFAGNDLTAGQFSGLHGFLMIDGPRGAQSTAFDREVFLALHDWGGQMLASDDGSMMPSYDVSTINGKALGFGEPVRVKHGERVMLHVLNSSPTEVHWIALAGHSFHVVALDGNTLPTGQQKTVPMLRLAPAERISAIVAMDTTGVWVLGEVRKHVQAAGMGIVLEYEGANGKPKWIQPEELTWSYRQFAGSDESLTVDASEPSEPALPIRLIFSSKFEGHGAPERWTINGKSYPETEEPVLQKDKRYRLILDNQSHDDHPLHLHRHVFEVKSIDGASGLRGIVKDTVLVPAHSVAEVEFLAQHPGRTLFHCHQQDHMDRGFMMVFRYS</sequence>